<feature type="domain" description="Knr4/Smi1-like" evidence="1">
    <location>
        <begin position="14"/>
        <end position="132"/>
    </location>
</feature>
<sequence length="139" mass="16475">MQNVRSLIETKKPGVNESDIKLTEEKLGVIFPEQYRELFKLVNNAEIGEWILYPIKTKINSKKTWDDVVRHNKEVRDERTSEDLILIGDDGSGDILCFKKRNGKLEDTIYLWYQETAELEEYAPNLEQFIIRIFEEYDE</sequence>
<accession>A0A3N9UEG2</accession>
<dbReference type="EMBL" id="RRCT01000008">
    <property type="protein sequence ID" value="RQW74683.1"/>
    <property type="molecule type" value="Genomic_DNA"/>
</dbReference>
<keyword evidence="3" id="KW-1185">Reference proteome</keyword>
<proteinExistence type="predicted"/>
<comment type="caution">
    <text evidence="2">The sequence shown here is derived from an EMBL/GenBank/DDBJ whole genome shotgun (WGS) entry which is preliminary data.</text>
</comment>
<evidence type="ECO:0000259" key="1">
    <source>
        <dbReference type="SMART" id="SM00860"/>
    </source>
</evidence>
<dbReference type="AlphaFoldDB" id="A0A3N9UEG2"/>
<evidence type="ECO:0000313" key="2">
    <source>
        <dbReference type="EMBL" id="RQW74683.1"/>
    </source>
</evidence>
<dbReference type="Gene3D" id="3.40.1580.10">
    <property type="entry name" value="SMI1/KNR4-like"/>
    <property type="match status" value="1"/>
</dbReference>
<dbReference type="InterPro" id="IPR037883">
    <property type="entry name" value="Knr4/Smi1-like_sf"/>
</dbReference>
<dbReference type="Proteomes" id="UP000274033">
    <property type="component" value="Unassembled WGS sequence"/>
</dbReference>
<reference evidence="2 3" key="1">
    <citation type="journal article" date="2013" name="J. Microbiol.">
        <title>Lysinibacillus chungkukjangi sp. nov., isolated from Chungkukjang, Korean fermented soybean food.</title>
        <authorList>
            <person name="Kim S.J."/>
            <person name="Jang Y.H."/>
            <person name="Hamada M."/>
            <person name="Ahn J.H."/>
            <person name="Weon H.Y."/>
            <person name="Suzuki K."/>
            <person name="Whang K.S."/>
            <person name="Kwon S.W."/>
        </authorList>
    </citation>
    <scope>NUCLEOTIDE SEQUENCE [LARGE SCALE GENOMIC DNA]</scope>
    <source>
        <strain evidence="2 3">MCCC 1A12701</strain>
    </source>
</reference>
<dbReference type="SUPFAM" id="SSF160631">
    <property type="entry name" value="SMI1/KNR4-like"/>
    <property type="match status" value="1"/>
</dbReference>
<organism evidence="2 3">
    <name type="scientific">Lysinibacillus composti</name>
    <dbReference type="NCBI Taxonomy" id="720633"/>
    <lineage>
        <taxon>Bacteria</taxon>
        <taxon>Bacillati</taxon>
        <taxon>Bacillota</taxon>
        <taxon>Bacilli</taxon>
        <taxon>Bacillales</taxon>
        <taxon>Bacillaceae</taxon>
        <taxon>Lysinibacillus</taxon>
    </lineage>
</organism>
<evidence type="ECO:0000313" key="3">
    <source>
        <dbReference type="Proteomes" id="UP000274033"/>
    </source>
</evidence>
<protein>
    <submittedName>
        <fullName evidence="2">SMI1/KNR4 family protein</fullName>
    </submittedName>
</protein>
<dbReference type="SMART" id="SM00860">
    <property type="entry name" value="SMI1_KNR4"/>
    <property type="match status" value="1"/>
</dbReference>
<gene>
    <name evidence="2" type="ORF">EBB45_10675</name>
</gene>
<dbReference type="InterPro" id="IPR018958">
    <property type="entry name" value="Knr4/Smi1-like_dom"/>
</dbReference>
<name>A0A3N9UEG2_9BACI</name>
<dbReference type="Pfam" id="PF14567">
    <property type="entry name" value="SUKH_5"/>
    <property type="match status" value="1"/>
</dbReference>
<dbReference type="OrthoDB" id="2045100at2"/>
<dbReference type="RefSeq" id="WP_124764523.1">
    <property type="nucleotide sequence ID" value="NZ_JAFBDY010000007.1"/>
</dbReference>